<keyword evidence="2" id="KW-1185">Reference proteome</keyword>
<proteinExistence type="predicted"/>
<gene>
    <name evidence="1" type="ORF">KI387_036067</name>
</gene>
<reference evidence="1 2" key="1">
    <citation type="journal article" date="2021" name="Nat. Plants">
        <title>The Taxus genome provides insights into paclitaxel biosynthesis.</title>
        <authorList>
            <person name="Xiong X."/>
            <person name="Gou J."/>
            <person name="Liao Q."/>
            <person name="Li Y."/>
            <person name="Zhou Q."/>
            <person name="Bi G."/>
            <person name="Li C."/>
            <person name="Du R."/>
            <person name="Wang X."/>
            <person name="Sun T."/>
            <person name="Guo L."/>
            <person name="Liang H."/>
            <person name="Lu P."/>
            <person name="Wu Y."/>
            <person name="Zhang Z."/>
            <person name="Ro D.K."/>
            <person name="Shang Y."/>
            <person name="Huang S."/>
            <person name="Yan J."/>
        </authorList>
    </citation>
    <scope>NUCLEOTIDE SEQUENCE [LARGE SCALE GENOMIC DNA]</scope>
    <source>
        <strain evidence="1">Ta-2019</strain>
    </source>
</reference>
<evidence type="ECO:0000313" key="1">
    <source>
        <dbReference type="EMBL" id="KAH9308156.1"/>
    </source>
</evidence>
<name>A0AA38FQB7_TAXCH</name>
<comment type="caution">
    <text evidence="1">The sequence shown here is derived from an EMBL/GenBank/DDBJ whole genome shotgun (WGS) entry which is preliminary data.</text>
</comment>
<feature type="non-terminal residue" evidence="1">
    <location>
        <position position="1"/>
    </location>
</feature>
<sequence>WSSLERAMEQVDERESGAPLWKHYVELWSQLLVFFPTNRKENENIYIDKEDIPFSEPSESSYGNIKDTKLQASVFDCLLKSIMKAMLELNLKYKVKSLHVQACGSSAMEP</sequence>
<dbReference type="EMBL" id="JAHRHJ020000007">
    <property type="protein sequence ID" value="KAH9308156.1"/>
    <property type="molecule type" value="Genomic_DNA"/>
</dbReference>
<dbReference type="Proteomes" id="UP000824469">
    <property type="component" value="Unassembled WGS sequence"/>
</dbReference>
<dbReference type="AlphaFoldDB" id="A0AA38FQB7"/>
<feature type="non-terminal residue" evidence="1">
    <location>
        <position position="110"/>
    </location>
</feature>
<evidence type="ECO:0000313" key="2">
    <source>
        <dbReference type="Proteomes" id="UP000824469"/>
    </source>
</evidence>
<protein>
    <submittedName>
        <fullName evidence="1">Uncharacterized protein</fullName>
    </submittedName>
</protein>
<organism evidence="1 2">
    <name type="scientific">Taxus chinensis</name>
    <name type="common">Chinese yew</name>
    <name type="synonym">Taxus wallichiana var. chinensis</name>
    <dbReference type="NCBI Taxonomy" id="29808"/>
    <lineage>
        <taxon>Eukaryota</taxon>
        <taxon>Viridiplantae</taxon>
        <taxon>Streptophyta</taxon>
        <taxon>Embryophyta</taxon>
        <taxon>Tracheophyta</taxon>
        <taxon>Spermatophyta</taxon>
        <taxon>Pinopsida</taxon>
        <taxon>Pinidae</taxon>
        <taxon>Conifers II</taxon>
        <taxon>Cupressales</taxon>
        <taxon>Taxaceae</taxon>
        <taxon>Taxus</taxon>
    </lineage>
</organism>
<accession>A0AA38FQB7</accession>